<evidence type="ECO:0000313" key="1">
    <source>
        <dbReference type="EMBL" id="JAH38812.1"/>
    </source>
</evidence>
<dbReference type="EMBL" id="GBXM01069765">
    <property type="protein sequence ID" value="JAH38812.1"/>
    <property type="molecule type" value="Transcribed_RNA"/>
</dbReference>
<proteinExistence type="predicted"/>
<reference evidence="1" key="1">
    <citation type="submission" date="2014-11" db="EMBL/GenBank/DDBJ databases">
        <authorList>
            <person name="Amaro Gonzalez C."/>
        </authorList>
    </citation>
    <scope>NUCLEOTIDE SEQUENCE</scope>
</reference>
<name>A0A0E9SC52_ANGAN</name>
<sequence>MVGKACRFLKTETEQNWQIKQMSGKPNNTATCSQDFIFVTSCALSG</sequence>
<organism evidence="1">
    <name type="scientific">Anguilla anguilla</name>
    <name type="common">European freshwater eel</name>
    <name type="synonym">Muraena anguilla</name>
    <dbReference type="NCBI Taxonomy" id="7936"/>
    <lineage>
        <taxon>Eukaryota</taxon>
        <taxon>Metazoa</taxon>
        <taxon>Chordata</taxon>
        <taxon>Craniata</taxon>
        <taxon>Vertebrata</taxon>
        <taxon>Euteleostomi</taxon>
        <taxon>Actinopterygii</taxon>
        <taxon>Neopterygii</taxon>
        <taxon>Teleostei</taxon>
        <taxon>Anguilliformes</taxon>
        <taxon>Anguillidae</taxon>
        <taxon>Anguilla</taxon>
    </lineage>
</organism>
<reference evidence="1" key="2">
    <citation type="journal article" date="2015" name="Fish Shellfish Immunol.">
        <title>Early steps in the European eel (Anguilla anguilla)-Vibrio vulnificus interaction in the gills: Role of the RtxA13 toxin.</title>
        <authorList>
            <person name="Callol A."/>
            <person name="Pajuelo D."/>
            <person name="Ebbesson L."/>
            <person name="Teles M."/>
            <person name="MacKenzie S."/>
            <person name="Amaro C."/>
        </authorList>
    </citation>
    <scope>NUCLEOTIDE SEQUENCE</scope>
</reference>
<accession>A0A0E9SC52</accession>
<protein>
    <submittedName>
        <fullName evidence="1">Uncharacterized protein</fullName>
    </submittedName>
</protein>
<dbReference type="AlphaFoldDB" id="A0A0E9SC52"/>